<protein>
    <recommendedName>
        <fullName evidence="5">Zn(2)-C6 fungal-type domain-containing protein</fullName>
    </recommendedName>
</protein>
<dbReference type="Proteomes" id="UP000243081">
    <property type="component" value="Unassembled WGS sequence"/>
</dbReference>
<dbReference type="Gene3D" id="4.10.240.10">
    <property type="entry name" value="Zn(2)-C6 fungal-type DNA-binding domain"/>
    <property type="match status" value="1"/>
</dbReference>
<name>A0A179IMC3_CORDF</name>
<dbReference type="PANTHER" id="PTHR37534">
    <property type="entry name" value="TRANSCRIPTIONAL ACTIVATOR PROTEIN UGA3"/>
    <property type="match status" value="1"/>
</dbReference>
<evidence type="ECO:0000256" key="2">
    <source>
        <dbReference type="ARBA" id="ARBA00023242"/>
    </source>
</evidence>
<proteinExistence type="predicted"/>
<dbReference type="Pfam" id="PF05028">
    <property type="entry name" value="PARG_cat_C"/>
    <property type="match status" value="1"/>
</dbReference>
<feature type="domain" description="Zn(2)-C6 fungal-type" evidence="5">
    <location>
        <begin position="97"/>
        <end position="125"/>
    </location>
</feature>
<dbReference type="InterPro" id="IPR001138">
    <property type="entry name" value="Zn2Cys6_DnaBD"/>
</dbReference>
<dbReference type="InterPro" id="IPR036864">
    <property type="entry name" value="Zn2-C6_fun-type_DNA-bd_sf"/>
</dbReference>
<accession>A0A179IMC3</accession>
<dbReference type="GO" id="GO:0008270">
    <property type="term" value="F:zinc ion binding"/>
    <property type="evidence" value="ECO:0007669"/>
    <property type="project" value="InterPro"/>
</dbReference>
<keyword evidence="7" id="KW-1185">Reference proteome</keyword>
<dbReference type="OMA" id="IMWIAAS"/>
<evidence type="ECO:0000256" key="1">
    <source>
        <dbReference type="ARBA" id="ARBA00004123"/>
    </source>
</evidence>
<feature type="region of interest" description="Disordered" evidence="3">
    <location>
        <begin position="168"/>
        <end position="206"/>
    </location>
</feature>
<dbReference type="PANTHER" id="PTHR37534:SF51">
    <property type="entry name" value="ACRIFLAVINE SENSITIVITY CONTROL PROTEIN ACR-2"/>
    <property type="match status" value="1"/>
</dbReference>
<evidence type="ECO:0000256" key="3">
    <source>
        <dbReference type="SAM" id="MobiDB-lite"/>
    </source>
</evidence>
<keyword evidence="2" id="KW-0539">Nucleus</keyword>
<evidence type="ECO:0000256" key="4">
    <source>
        <dbReference type="SAM" id="SignalP"/>
    </source>
</evidence>
<comment type="caution">
    <text evidence="6">The sequence shown here is derived from an EMBL/GenBank/DDBJ whole genome shotgun (WGS) entry which is preliminary data.</text>
</comment>
<feature type="signal peptide" evidence="4">
    <location>
        <begin position="1"/>
        <end position="17"/>
    </location>
</feature>
<evidence type="ECO:0000259" key="5">
    <source>
        <dbReference type="PROSITE" id="PS50048"/>
    </source>
</evidence>
<dbReference type="CDD" id="cd00067">
    <property type="entry name" value="GAL4"/>
    <property type="match status" value="1"/>
</dbReference>
<dbReference type="InterPro" id="IPR048362">
    <property type="entry name" value="PARG_helical"/>
</dbReference>
<dbReference type="GO" id="GO:0000976">
    <property type="term" value="F:transcription cis-regulatory region binding"/>
    <property type="evidence" value="ECO:0007669"/>
    <property type="project" value="TreeGrafter"/>
</dbReference>
<dbReference type="EMBL" id="LUKN01000384">
    <property type="protein sequence ID" value="OAR03012.1"/>
    <property type="molecule type" value="Genomic_DNA"/>
</dbReference>
<keyword evidence="4" id="KW-0732">Signal</keyword>
<feature type="compositionally biased region" description="Polar residues" evidence="3">
    <location>
        <begin position="168"/>
        <end position="188"/>
    </location>
</feature>
<dbReference type="GO" id="GO:0045944">
    <property type="term" value="P:positive regulation of transcription by RNA polymerase II"/>
    <property type="evidence" value="ECO:0007669"/>
    <property type="project" value="TreeGrafter"/>
</dbReference>
<gene>
    <name evidence="6" type="ORF">LLEC1_07147</name>
</gene>
<feature type="chain" id="PRO_5008104589" description="Zn(2)-C6 fungal-type domain-containing protein" evidence="4">
    <location>
        <begin position="18"/>
        <end position="1079"/>
    </location>
</feature>
<organism evidence="6 7">
    <name type="scientific">Cordyceps confragosa</name>
    <name type="common">Lecanicillium lecanii</name>
    <dbReference type="NCBI Taxonomy" id="2714763"/>
    <lineage>
        <taxon>Eukaryota</taxon>
        <taxon>Fungi</taxon>
        <taxon>Dikarya</taxon>
        <taxon>Ascomycota</taxon>
        <taxon>Pezizomycotina</taxon>
        <taxon>Sordariomycetes</taxon>
        <taxon>Hypocreomycetidae</taxon>
        <taxon>Hypocreales</taxon>
        <taxon>Cordycipitaceae</taxon>
        <taxon>Akanthomyces</taxon>
    </lineage>
</organism>
<dbReference type="GO" id="GO:0006282">
    <property type="term" value="P:regulation of DNA repair"/>
    <property type="evidence" value="ECO:0007669"/>
    <property type="project" value="InterPro"/>
</dbReference>
<sequence length="1079" mass="118381">MLHLGCLFGISVLAVSGSSVASSLKDNRTSCTNCEEKSPRIICTVPWIETPKSVTHLPPSCVLEWVGCHNYCRDLVSAPQTSNGLPPMSLAETPVKPCHNCRRQRLRCDRSYPHCNKCTNAGKECLGYGKLFRWTGAVASRGKLAGRTSSAPATVAGSDAVTATSELLASSGNSPSDAGYTFASSSPESGYCPPTPPVGRRGATPESMQLVSSRATSAEKELKTPYILVDPLYQDLGDSHRYYLSYFTNRLCKDLVSHDVPSENPFRTLLPLTKAHPLLQYIIVAASAAHMSNLVRAPLPSLQEDRMIAFNRENASRKALQDALVAKNKALRLMHAALQDIDVIGGDVALAAALFFVNVELIESGKHGWRAHLEGAGRIMSLLEPSASSDNSLRNYMLSDCFIYFILGSAFMPIKFQMKSYFEASQIPSILERAAANSYLCCPPIIMQILHGASQLSNMQDDETSPAEIEAVGIALLQQAHSFDIVAWANDARAVSYLHGIPIESRIHAGSAHRLAACLYILQAVPAVGAAVGPEFGKALSRDIYEHLASIPDDDPNFKATTWPTFIVGAEAADEEQQKWVMDRLQRLVMNCPWGFLYTAMETLPVIWGLDKEKKSRGWIQTLKDPDMNFLLVVLDDSCEDSDGLVTFWLLLKELLSRNIVAWPSLLDLLETISVTIRGSSAAAGDYGSLRLAIANEPLFFTDVWPSILRFAVALPKSFTNETIPILAPGQTLSLSQSQCASFLAHQFLCSFESPRPDFYDFSVWYDSNQRHPLAVSVYLHSLFTYFRIRGTQNRSDVEARMIEYCLCSAEPTTNPNQATTLSPPCWKNTQLSEIGIRKLELHSTEFHNIEHSGNAGAVVVSANKDIGFGQSATQEELHVGAAPESCVAVLFTPQLTDEQALSVNSAQPIIQFQGQRRDISWRTYDPPVAGGRLLFMDALEIDLADYGSLSSDNKGDTNGGELPDLVEKNMGRELTKACAAFTSWPLTADSTVVTGLWGCGAFNGEPTVKLLLLWMAASLAGRKLRVVFDEAEWEYGSSFVKLTERSSLKSVADAMCLLRSVPKNTRRLEVMQWLNDNE</sequence>
<comment type="subcellular location">
    <subcellularLocation>
        <location evidence="1">Nucleus</location>
    </subcellularLocation>
</comment>
<dbReference type="GO" id="GO:0000981">
    <property type="term" value="F:DNA-binding transcription factor activity, RNA polymerase II-specific"/>
    <property type="evidence" value="ECO:0007669"/>
    <property type="project" value="InterPro"/>
</dbReference>
<dbReference type="Pfam" id="PF20811">
    <property type="entry name" value="PARG_cat_N"/>
    <property type="match status" value="1"/>
</dbReference>
<dbReference type="InterPro" id="IPR021858">
    <property type="entry name" value="Fun_TF"/>
</dbReference>
<evidence type="ECO:0000313" key="6">
    <source>
        <dbReference type="EMBL" id="OAR03012.1"/>
    </source>
</evidence>
<dbReference type="PROSITE" id="PS50048">
    <property type="entry name" value="ZN2_CY6_FUNGAL_2"/>
    <property type="match status" value="1"/>
</dbReference>
<dbReference type="SUPFAM" id="SSF57701">
    <property type="entry name" value="Zn2/Cys6 DNA-binding domain"/>
    <property type="match status" value="1"/>
</dbReference>
<reference evidence="6 7" key="1">
    <citation type="submission" date="2016-03" db="EMBL/GenBank/DDBJ databases">
        <title>Fine-scale spatial genetic structure of a fungal parasite of coffee scale insects.</title>
        <authorList>
            <person name="Jackson D."/>
            <person name="Zemenick K.A."/>
            <person name="Malloure B."/>
            <person name="Quandt C.A."/>
            <person name="James T.Y."/>
        </authorList>
    </citation>
    <scope>NUCLEOTIDE SEQUENCE [LARGE SCALE GENOMIC DNA]</scope>
    <source>
        <strain evidence="6 7">UM487</strain>
    </source>
</reference>
<dbReference type="Pfam" id="PF00172">
    <property type="entry name" value="Zn_clus"/>
    <property type="match status" value="1"/>
</dbReference>
<dbReference type="Pfam" id="PF11951">
    <property type="entry name" value="Fungal_trans_2"/>
    <property type="match status" value="1"/>
</dbReference>
<dbReference type="GO" id="GO:0004649">
    <property type="term" value="F:poly(ADP-ribose) glycohydrolase activity"/>
    <property type="evidence" value="ECO:0007669"/>
    <property type="project" value="InterPro"/>
</dbReference>
<dbReference type="AlphaFoldDB" id="A0A179IMC3"/>
<dbReference type="GO" id="GO:0005634">
    <property type="term" value="C:nucleus"/>
    <property type="evidence" value="ECO:0007669"/>
    <property type="project" value="UniProtKB-SubCell"/>
</dbReference>
<dbReference type="InterPro" id="IPR046372">
    <property type="entry name" value="PARG_cat_C"/>
</dbReference>
<dbReference type="OrthoDB" id="5380854at2759"/>
<evidence type="ECO:0000313" key="7">
    <source>
        <dbReference type="Proteomes" id="UP000243081"/>
    </source>
</evidence>
<dbReference type="SMART" id="SM00066">
    <property type="entry name" value="GAL4"/>
    <property type="match status" value="1"/>
</dbReference>